<name>A0AAD9IKR9_PROWI</name>
<gene>
    <name evidence="1" type="ORF">QBZ16_000227</name>
</gene>
<evidence type="ECO:0000313" key="1">
    <source>
        <dbReference type="EMBL" id="KAK2080374.1"/>
    </source>
</evidence>
<proteinExistence type="predicted"/>
<dbReference type="Proteomes" id="UP001255856">
    <property type="component" value="Unassembled WGS sequence"/>
</dbReference>
<protein>
    <submittedName>
        <fullName evidence="1">Uncharacterized protein</fullName>
    </submittedName>
</protein>
<reference evidence="1" key="1">
    <citation type="submission" date="2021-01" db="EMBL/GenBank/DDBJ databases">
        <authorList>
            <person name="Eckstrom K.M.E."/>
        </authorList>
    </citation>
    <scope>NUCLEOTIDE SEQUENCE</scope>
    <source>
        <strain evidence="1">UVCC 0001</strain>
    </source>
</reference>
<evidence type="ECO:0000313" key="2">
    <source>
        <dbReference type="Proteomes" id="UP001255856"/>
    </source>
</evidence>
<dbReference type="EMBL" id="JASFZW010000001">
    <property type="protein sequence ID" value="KAK2080374.1"/>
    <property type="molecule type" value="Genomic_DNA"/>
</dbReference>
<dbReference type="AlphaFoldDB" id="A0AAD9IKR9"/>
<keyword evidence="2" id="KW-1185">Reference proteome</keyword>
<accession>A0AAD9IKR9</accession>
<sequence>MRCVREQRARVVSARADWFDTALPITESKEASDLSYSVLSYGSNASSACYPETTHIQRSDVAVNILALPTCTGTLGLSVVFMDVNTDVMVLELLQDVPPEWNHVVGACNGTLMTTTQPEHGIDCEKETCGFYRTVLNEGGVTHGSSGAGMVDDDLGAVVGVVGGGTGNAVCPTDYTVDSGDRYIMFGSLARAWLNGMHRAFAGKKDEPMSASYELVSPPVPTLLIGNIAPTVFVSGGPTRISIRLQQAPKRELTTLEIKNEHPGPKAPAEDATAEFGIGLRWEVVRHDGKAMHRTKHIRGMVWNAPEGASLLHQKTFNVPSTISYDLRKSLPAGETAARMGPVEPVLYLNYTAPTLQALNVTLCSKAVGTNDTMLGMSAIDPARLSTYVFAGGISMDSGCNSLIAVLPAGQAMTFVAKRNIEDGVAAIFVKKEDLPSDLTVTVESMELLQAWDALFRTSMGPSTSTNWTGTAHAVTPRPVFRAQVLNETTSLDLSTCGERTNWPNTLAVLDAELDPIATGVSREGGLCQDIKNFTMRAHNVYFVVAYPVVAMDEVKAGPHYVTLNVQPSEPSS</sequence>
<organism evidence="1 2">
    <name type="scientific">Prototheca wickerhamii</name>
    <dbReference type="NCBI Taxonomy" id="3111"/>
    <lineage>
        <taxon>Eukaryota</taxon>
        <taxon>Viridiplantae</taxon>
        <taxon>Chlorophyta</taxon>
        <taxon>core chlorophytes</taxon>
        <taxon>Trebouxiophyceae</taxon>
        <taxon>Chlorellales</taxon>
        <taxon>Chlorellaceae</taxon>
        <taxon>Prototheca</taxon>
    </lineage>
</organism>
<comment type="caution">
    <text evidence="1">The sequence shown here is derived from an EMBL/GenBank/DDBJ whole genome shotgun (WGS) entry which is preliminary data.</text>
</comment>